<feature type="region of interest" description="Disordered" evidence="1">
    <location>
        <begin position="1"/>
        <end position="35"/>
    </location>
</feature>
<dbReference type="Pfam" id="PF15348">
    <property type="entry name" value="GEMIN8"/>
    <property type="match status" value="1"/>
</dbReference>
<protein>
    <recommendedName>
        <fullName evidence="4">Gem-associated protein 8</fullName>
    </recommendedName>
</protein>
<feature type="non-terminal residue" evidence="2">
    <location>
        <position position="227"/>
    </location>
</feature>
<proteinExistence type="predicted"/>
<name>A0A8J9Y4P5_9NEOP</name>
<evidence type="ECO:0000256" key="1">
    <source>
        <dbReference type="SAM" id="MobiDB-lite"/>
    </source>
</evidence>
<dbReference type="OrthoDB" id="5989213at2759"/>
<dbReference type="PANTHER" id="PTHR16238:SF7">
    <property type="entry name" value="GEM-ASSOCIATED PROTEIN 8"/>
    <property type="match status" value="1"/>
</dbReference>
<dbReference type="GO" id="GO:0000387">
    <property type="term" value="P:spliceosomal snRNP assembly"/>
    <property type="evidence" value="ECO:0007669"/>
    <property type="project" value="InterPro"/>
</dbReference>
<sequence length="227" mass="27101">MFCQPPEEESQIVRSVPGNKKHRKPKKKNKFKREVKKKHTKFANTMSAWAENFAVAATWQLKHQVAYWKARAKALEYENTVLHDVIRRNNLVVRNKPTSNTDSKMRTDPEVDNSETESEDDEEVPDEEDFEVSEEFIQFLTANAKYKEDAKRERERLKKCEEENQENLHEEPRETFEENRERMKELYGDKWQRISALEMSLLTTFIHDSDKNKPKYWPNIPFNFNSS</sequence>
<dbReference type="InterPro" id="IPR034754">
    <property type="entry name" value="GEMIN8"/>
</dbReference>
<feature type="region of interest" description="Disordered" evidence="1">
    <location>
        <begin position="93"/>
        <end position="127"/>
    </location>
</feature>
<evidence type="ECO:0000313" key="2">
    <source>
        <dbReference type="EMBL" id="CAH0714686.1"/>
    </source>
</evidence>
<accession>A0A8J9Y4P5</accession>
<dbReference type="GO" id="GO:0032797">
    <property type="term" value="C:SMN complex"/>
    <property type="evidence" value="ECO:0007669"/>
    <property type="project" value="InterPro"/>
</dbReference>
<keyword evidence="3" id="KW-1185">Reference proteome</keyword>
<evidence type="ECO:0000313" key="3">
    <source>
        <dbReference type="Proteomes" id="UP000838878"/>
    </source>
</evidence>
<gene>
    <name evidence="2" type="ORF">BINO364_LOCUS1707</name>
</gene>
<dbReference type="Proteomes" id="UP000838878">
    <property type="component" value="Chromosome 1"/>
</dbReference>
<organism evidence="2 3">
    <name type="scientific">Brenthis ino</name>
    <name type="common">lesser marbled fritillary</name>
    <dbReference type="NCBI Taxonomy" id="405034"/>
    <lineage>
        <taxon>Eukaryota</taxon>
        <taxon>Metazoa</taxon>
        <taxon>Ecdysozoa</taxon>
        <taxon>Arthropoda</taxon>
        <taxon>Hexapoda</taxon>
        <taxon>Insecta</taxon>
        <taxon>Pterygota</taxon>
        <taxon>Neoptera</taxon>
        <taxon>Endopterygota</taxon>
        <taxon>Lepidoptera</taxon>
        <taxon>Glossata</taxon>
        <taxon>Ditrysia</taxon>
        <taxon>Papilionoidea</taxon>
        <taxon>Nymphalidae</taxon>
        <taxon>Heliconiinae</taxon>
        <taxon>Argynnini</taxon>
        <taxon>Brenthis</taxon>
    </lineage>
</organism>
<dbReference type="AlphaFoldDB" id="A0A8J9Y4P5"/>
<evidence type="ECO:0008006" key="4">
    <source>
        <dbReference type="Google" id="ProtNLM"/>
    </source>
</evidence>
<feature type="compositionally biased region" description="Acidic residues" evidence="1">
    <location>
        <begin position="110"/>
        <end position="127"/>
    </location>
</feature>
<dbReference type="EMBL" id="OV170221">
    <property type="protein sequence ID" value="CAH0714686.1"/>
    <property type="molecule type" value="Genomic_DNA"/>
</dbReference>
<dbReference type="PANTHER" id="PTHR16238">
    <property type="entry name" value="GEM-ASSOCIATED PROTEIN 8"/>
    <property type="match status" value="1"/>
</dbReference>
<feature type="compositionally biased region" description="Acidic residues" evidence="1">
    <location>
        <begin position="1"/>
        <end position="10"/>
    </location>
</feature>
<feature type="region of interest" description="Disordered" evidence="1">
    <location>
        <begin position="158"/>
        <end position="181"/>
    </location>
</feature>
<feature type="compositionally biased region" description="Basic residues" evidence="1">
    <location>
        <begin position="19"/>
        <end position="35"/>
    </location>
</feature>
<reference evidence="2" key="1">
    <citation type="submission" date="2021-12" db="EMBL/GenBank/DDBJ databases">
        <authorList>
            <person name="Martin H S."/>
        </authorList>
    </citation>
    <scope>NUCLEOTIDE SEQUENCE</scope>
</reference>